<proteinExistence type="predicted"/>
<name>A0A261Y4U1_9FUNG</name>
<dbReference type="EMBL" id="MVBO01000012">
    <property type="protein sequence ID" value="OZJ05637.1"/>
    <property type="molecule type" value="Genomic_DNA"/>
</dbReference>
<sequence>MTGDADANERDEPDNPQVAINVFSEGNALPTQTTTGGTDPADQYESVLHVWWNSDQSVCVFCFKLVSDERKTSLRLNRWRSDYSDKLEHIKDVPYDNNDDPHRIRIDCSDDLRYVVIVVVWEQRPTEVSKLFQVRGPESLEELYTGYIFQSPDTINYTMSKLDLQARYPRIYITDVAIFEGKILFSAIGQSFDLCLMVIPYDLTSRHDGGAVGLEPRILHTPETTLYDKFGLWRQRNPEYGASPDLKMYRVQNGDLVFSFTGAKGSTKAPEIVWSNDMFVLILETIKASKHPISGRSFFGVEWLNLCSLRTGCVIYRGENSLGRSLAKDDAKVHIVTDLSSVYFGMGTVLYMSFRSKTKTTFLQFYDIASACDVGPALRWANCDHRFVRCTKDYQFGSLHLAGTSNVTTAPPIELQSIVAKKDGVLNVEYN</sequence>
<gene>
    <name evidence="1" type="ORF">BZG36_01497</name>
</gene>
<evidence type="ECO:0000313" key="2">
    <source>
        <dbReference type="Proteomes" id="UP000242875"/>
    </source>
</evidence>
<accession>A0A261Y4U1</accession>
<dbReference type="AlphaFoldDB" id="A0A261Y4U1"/>
<organism evidence="1 2">
    <name type="scientific">Bifiguratus adelaidae</name>
    <dbReference type="NCBI Taxonomy" id="1938954"/>
    <lineage>
        <taxon>Eukaryota</taxon>
        <taxon>Fungi</taxon>
        <taxon>Fungi incertae sedis</taxon>
        <taxon>Mucoromycota</taxon>
        <taxon>Mucoromycotina</taxon>
        <taxon>Endogonomycetes</taxon>
        <taxon>Endogonales</taxon>
        <taxon>Endogonales incertae sedis</taxon>
        <taxon>Bifiguratus</taxon>
    </lineage>
</organism>
<keyword evidence="2" id="KW-1185">Reference proteome</keyword>
<reference evidence="1 2" key="1">
    <citation type="journal article" date="2017" name="Mycologia">
        <title>Bifiguratus adelaidae, gen. et sp. nov., a new member of Mucoromycotina in endophytic and soil-dwelling habitats.</title>
        <authorList>
            <person name="Torres-Cruz T.J."/>
            <person name="Billingsley Tobias T.L."/>
            <person name="Almatruk M."/>
            <person name="Hesse C."/>
            <person name="Kuske C.R."/>
            <person name="Desiro A."/>
            <person name="Benucci G.M."/>
            <person name="Bonito G."/>
            <person name="Stajich J.E."/>
            <person name="Dunlap C."/>
            <person name="Arnold A.E."/>
            <person name="Porras-Alfaro A."/>
        </authorList>
    </citation>
    <scope>NUCLEOTIDE SEQUENCE [LARGE SCALE GENOMIC DNA]</scope>
    <source>
        <strain evidence="1 2">AZ0501</strain>
    </source>
</reference>
<comment type="caution">
    <text evidence="1">The sequence shown here is derived from an EMBL/GenBank/DDBJ whole genome shotgun (WGS) entry which is preliminary data.</text>
</comment>
<dbReference type="Proteomes" id="UP000242875">
    <property type="component" value="Unassembled WGS sequence"/>
</dbReference>
<evidence type="ECO:0000313" key="1">
    <source>
        <dbReference type="EMBL" id="OZJ05637.1"/>
    </source>
</evidence>
<protein>
    <submittedName>
        <fullName evidence="1">Uncharacterized protein</fullName>
    </submittedName>
</protein>